<dbReference type="Pfam" id="PF13205">
    <property type="entry name" value="Big_5"/>
    <property type="match status" value="1"/>
</dbReference>
<proteinExistence type="predicted"/>
<feature type="domain" description="SbsA Ig-like" evidence="3">
    <location>
        <begin position="37"/>
        <end position="136"/>
    </location>
</feature>
<comment type="caution">
    <text evidence="4">The sequence shown here is derived from an EMBL/GenBank/DDBJ whole genome shotgun (WGS) entry which is preliminary data.</text>
</comment>
<keyword evidence="2" id="KW-0472">Membrane</keyword>
<reference evidence="4 5" key="1">
    <citation type="submission" date="2019-12" db="EMBL/GenBank/DDBJ databases">
        <title>Mucilaginibacter sp. HME9299 genome sequencing and assembly.</title>
        <authorList>
            <person name="Kang H."/>
            <person name="Kim H."/>
            <person name="Joh K."/>
        </authorList>
    </citation>
    <scope>NUCLEOTIDE SEQUENCE [LARGE SCALE GENOMIC DNA]</scope>
    <source>
        <strain evidence="4 5">HME9299</strain>
    </source>
</reference>
<evidence type="ECO:0000313" key="5">
    <source>
        <dbReference type="Proteomes" id="UP000434850"/>
    </source>
</evidence>
<keyword evidence="5" id="KW-1185">Reference proteome</keyword>
<keyword evidence="2" id="KW-1133">Transmembrane helix</keyword>
<sequence>MPTYSILKISSYYFTTFALLLLIGCASIQRPQGGPRDRTPPKILKATPENKTRRFSAKQIQIDFDEYFKLNNPYTEVSISPAFEKQPEYVTKGQSLIIKLNDSLLKNTTYVFNFGKSIADVNESNELKNFTYVFSTGDQIDSLSISGKVNNTLTSQPEKETTVMIFPAAKDTAMFGKKKPSYFATTDSSGNFSLNNLHEGEYTIYALKEQSGDKIYNSDNELIAFLDKPITLKGDVSNVQLNLFKQAPEKFRVTTKRFDNDGKVSLIFNKPLNKPSLKVNFPAGLDAQKIVDFTKTRDSALVFFRNMEFDSLSIAIADDGKFIDTIALRKGKNEAFKRNVTLGYNINIDNRLRPGTDLILTANLPLESYDISKIKLREDSNTVNNLSIVKDPSNQRKLIVKYRWKQNTRYELQFADEALTNIYGDKNKEFNKRFNIDKPENYGTLTLKVTVPDTSKSYIVEIQNEKKATLQTDVITKNTSIVYRNFFTGKYTIKVTYDANKNKKADSGNVRLKQYPEKTWFSDKELTLRPNWEMEEPLVIPKEEADAKPTQ</sequence>
<keyword evidence="1" id="KW-0732">Signal</keyword>
<dbReference type="OrthoDB" id="9809989at2"/>
<dbReference type="GO" id="GO:0030246">
    <property type="term" value="F:carbohydrate binding"/>
    <property type="evidence" value="ECO:0007669"/>
    <property type="project" value="InterPro"/>
</dbReference>
<accession>A0A6I4I5Z9</accession>
<protein>
    <recommendedName>
        <fullName evidence="3">SbsA Ig-like domain-containing protein</fullName>
    </recommendedName>
</protein>
<feature type="transmembrane region" description="Helical" evidence="2">
    <location>
        <begin position="12"/>
        <end position="29"/>
    </location>
</feature>
<evidence type="ECO:0000313" key="4">
    <source>
        <dbReference type="EMBL" id="MVN90550.1"/>
    </source>
</evidence>
<dbReference type="Proteomes" id="UP000434850">
    <property type="component" value="Unassembled WGS sequence"/>
</dbReference>
<evidence type="ECO:0000259" key="3">
    <source>
        <dbReference type="Pfam" id="PF13205"/>
    </source>
</evidence>
<gene>
    <name evidence="4" type="ORF">GO816_05365</name>
</gene>
<dbReference type="EMBL" id="WQLA01000002">
    <property type="protein sequence ID" value="MVN90550.1"/>
    <property type="molecule type" value="Genomic_DNA"/>
</dbReference>
<dbReference type="InterPro" id="IPR032812">
    <property type="entry name" value="SbsA_Ig"/>
</dbReference>
<evidence type="ECO:0000256" key="1">
    <source>
        <dbReference type="ARBA" id="ARBA00022729"/>
    </source>
</evidence>
<dbReference type="RefSeq" id="WP_157540332.1">
    <property type="nucleotide sequence ID" value="NZ_WQLA01000002.1"/>
</dbReference>
<dbReference type="Gene3D" id="2.60.40.1120">
    <property type="entry name" value="Carboxypeptidase-like, regulatory domain"/>
    <property type="match status" value="1"/>
</dbReference>
<organism evidence="4 5">
    <name type="scientific">Mucilaginibacter aquatilis</name>
    <dbReference type="NCBI Taxonomy" id="1517760"/>
    <lineage>
        <taxon>Bacteria</taxon>
        <taxon>Pseudomonadati</taxon>
        <taxon>Bacteroidota</taxon>
        <taxon>Sphingobacteriia</taxon>
        <taxon>Sphingobacteriales</taxon>
        <taxon>Sphingobacteriaceae</taxon>
        <taxon>Mucilaginibacter</taxon>
    </lineage>
</organism>
<keyword evidence="2" id="KW-0812">Transmembrane</keyword>
<evidence type="ECO:0000256" key="2">
    <source>
        <dbReference type="SAM" id="Phobius"/>
    </source>
</evidence>
<dbReference type="AlphaFoldDB" id="A0A6I4I5Z9"/>
<dbReference type="InterPro" id="IPR013784">
    <property type="entry name" value="Carb-bd-like_fold"/>
</dbReference>
<name>A0A6I4I5Z9_9SPHI</name>
<dbReference type="SUPFAM" id="SSF49452">
    <property type="entry name" value="Starch-binding domain-like"/>
    <property type="match status" value="1"/>
</dbReference>